<proteinExistence type="predicted"/>
<gene>
    <name evidence="2" type="ORF">Bca52824_004378</name>
</gene>
<dbReference type="PANTHER" id="PTHR33132:SF135">
    <property type="entry name" value="OS02G0799700 PROTEIN"/>
    <property type="match status" value="1"/>
</dbReference>
<keyword evidence="3" id="KW-1185">Reference proteome</keyword>
<feature type="region of interest" description="Disordered" evidence="1">
    <location>
        <begin position="17"/>
        <end position="49"/>
    </location>
</feature>
<protein>
    <submittedName>
        <fullName evidence="2">Uncharacterized protein</fullName>
    </submittedName>
</protein>
<organism evidence="2 3">
    <name type="scientific">Brassica carinata</name>
    <name type="common">Ethiopian mustard</name>
    <name type="synonym">Abyssinian cabbage</name>
    <dbReference type="NCBI Taxonomy" id="52824"/>
    <lineage>
        <taxon>Eukaryota</taxon>
        <taxon>Viridiplantae</taxon>
        <taxon>Streptophyta</taxon>
        <taxon>Embryophyta</taxon>
        <taxon>Tracheophyta</taxon>
        <taxon>Spermatophyta</taxon>
        <taxon>Magnoliopsida</taxon>
        <taxon>eudicotyledons</taxon>
        <taxon>Gunneridae</taxon>
        <taxon>Pentapetalae</taxon>
        <taxon>rosids</taxon>
        <taxon>malvids</taxon>
        <taxon>Brassicales</taxon>
        <taxon>Brassicaceae</taxon>
        <taxon>Brassiceae</taxon>
        <taxon>Brassica</taxon>
    </lineage>
</organism>
<dbReference type="OrthoDB" id="1932391at2759"/>
<dbReference type="AlphaFoldDB" id="A0A8X7WLR8"/>
<comment type="caution">
    <text evidence="2">The sequence shown here is derived from an EMBL/GenBank/DDBJ whole genome shotgun (WGS) entry which is preliminary data.</text>
</comment>
<accession>A0A8X7WLR8</accession>
<reference evidence="2 3" key="1">
    <citation type="submission" date="2020-02" db="EMBL/GenBank/DDBJ databases">
        <authorList>
            <person name="Ma Q."/>
            <person name="Huang Y."/>
            <person name="Song X."/>
            <person name="Pei D."/>
        </authorList>
    </citation>
    <scope>NUCLEOTIDE SEQUENCE [LARGE SCALE GENOMIC DNA]</scope>
    <source>
        <strain evidence="2">Sxm20200214</strain>
        <tissue evidence="2">Leaf</tissue>
    </source>
</reference>
<dbReference type="PANTHER" id="PTHR33132">
    <property type="entry name" value="OSJNBB0118P14.9 PROTEIN"/>
    <property type="match status" value="1"/>
</dbReference>
<evidence type="ECO:0000313" key="3">
    <source>
        <dbReference type="Proteomes" id="UP000886595"/>
    </source>
</evidence>
<evidence type="ECO:0000256" key="1">
    <source>
        <dbReference type="SAM" id="MobiDB-lite"/>
    </source>
</evidence>
<evidence type="ECO:0000313" key="2">
    <source>
        <dbReference type="EMBL" id="KAG2333198.1"/>
    </source>
</evidence>
<feature type="compositionally biased region" description="Low complexity" evidence="1">
    <location>
        <begin position="32"/>
        <end position="43"/>
    </location>
</feature>
<name>A0A8X7WLR8_BRACI</name>
<sequence>MAEEKCSINLAKIKSKPSALEPIKKQNQDQNSLSLRRWGSSSGKQGRQNCLCSPTTHAGSFRCRHHRFGSLTRAGSLGSNFTVLLSSKSNRFSASLKAQ</sequence>
<dbReference type="Proteomes" id="UP000886595">
    <property type="component" value="Unassembled WGS sequence"/>
</dbReference>
<dbReference type="EMBL" id="JAAMPC010000001">
    <property type="protein sequence ID" value="KAG2333198.1"/>
    <property type="molecule type" value="Genomic_DNA"/>
</dbReference>